<dbReference type="CDD" id="cd00037">
    <property type="entry name" value="CLECT"/>
    <property type="match status" value="1"/>
</dbReference>
<organism evidence="2 3">
    <name type="scientific">Meganyctiphanes norvegica</name>
    <name type="common">Northern krill</name>
    <name type="synonym">Thysanopoda norvegica</name>
    <dbReference type="NCBI Taxonomy" id="48144"/>
    <lineage>
        <taxon>Eukaryota</taxon>
        <taxon>Metazoa</taxon>
        <taxon>Ecdysozoa</taxon>
        <taxon>Arthropoda</taxon>
        <taxon>Crustacea</taxon>
        <taxon>Multicrustacea</taxon>
        <taxon>Malacostraca</taxon>
        <taxon>Eumalacostraca</taxon>
        <taxon>Eucarida</taxon>
        <taxon>Euphausiacea</taxon>
        <taxon>Euphausiidae</taxon>
        <taxon>Meganyctiphanes</taxon>
    </lineage>
</organism>
<accession>A0AAV2RFI1</accession>
<gene>
    <name evidence="2" type="ORF">MNOR_LOCUS24177</name>
</gene>
<dbReference type="AlphaFoldDB" id="A0AAV2RFI1"/>
<evidence type="ECO:0000313" key="2">
    <source>
        <dbReference type="EMBL" id="CAL4124011.1"/>
    </source>
</evidence>
<dbReference type="Pfam" id="PF00059">
    <property type="entry name" value="Lectin_C"/>
    <property type="match status" value="1"/>
</dbReference>
<comment type="caution">
    <text evidence="2">The sequence shown here is derived from an EMBL/GenBank/DDBJ whole genome shotgun (WGS) entry which is preliminary data.</text>
</comment>
<evidence type="ECO:0000259" key="1">
    <source>
        <dbReference type="Pfam" id="PF00059"/>
    </source>
</evidence>
<dbReference type="InterPro" id="IPR016186">
    <property type="entry name" value="C-type_lectin-like/link_sf"/>
</dbReference>
<dbReference type="SUPFAM" id="SSF56436">
    <property type="entry name" value="C-type lectin-like"/>
    <property type="match status" value="1"/>
</dbReference>
<sequence>MSWLDSWSRCQSLGAQPFVPRTLRDFEVIKSVRLALGEQTALWLPASDLSQEGILKWWDGKDASGSQGLVWVGNQELHDNKEAHDCLMYGYPHGGVHMHVCSEHWYPMICYKN</sequence>
<protein>
    <recommendedName>
        <fullName evidence="1">C-type lectin domain-containing protein</fullName>
    </recommendedName>
</protein>
<dbReference type="Gene3D" id="3.10.100.10">
    <property type="entry name" value="Mannose-Binding Protein A, subunit A"/>
    <property type="match status" value="1"/>
</dbReference>
<reference evidence="2 3" key="1">
    <citation type="submission" date="2024-05" db="EMBL/GenBank/DDBJ databases">
        <authorList>
            <person name="Wallberg A."/>
        </authorList>
    </citation>
    <scope>NUCLEOTIDE SEQUENCE [LARGE SCALE GENOMIC DNA]</scope>
</reference>
<keyword evidence="3" id="KW-1185">Reference proteome</keyword>
<proteinExistence type="predicted"/>
<evidence type="ECO:0000313" key="3">
    <source>
        <dbReference type="Proteomes" id="UP001497623"/>
    </source>
</evidence>
<dbReference type="InterPro" id="IPR016187">
    <property type="entry name" value="CTDL_fold"/>
</dbReference>
<feature type="domain" description="C-type lectin" evidence="1">
    <location>
        <begin position="1"/>
        <end position="112"/>
    </location>
</feature>
<dbReference type="Proteomes" id="UP001497623">
    <property type="component" value="Unassembled WGS sequence"/>
</dbReference>
<name>A0AAV2RFI1_MEGNR</name>
<dbReference type="EMBL" id="CAXKWB010021963">
    <property type="protein sequence ID" value="CAL4124011.1"/>
    <property type="molecule type" value="Genomic_DNA"/>
</dbReference>
<dbReference type="InterPro" id="IPR001304">
    <property type="entry name" value="C-type_lectin-like"/>
</dbReference>